<dbReference type="OrthoDB" id="5859142at2759"/>
<keyword evidence="1" id="KW-1185">Reference proteome</keyword>
<dbReference type="AlphaFoldDB" id="A0A7I4YLH6"/>
<evidence type="ECO:0000313" key="2">
    <source>
        <dbReference type="WBParaSite" id="HCON_00116350-00001"/>
    </source>
</evidence>
<proteinExistence type="predicted"/>
<dbReference type="Proteomes" id="UP000025227">
    <property type="component" value="Unplaced"/>
</dbReference>
<accession>A0A7I4YLH6</accession>
<organism evidence="1 2">
    <name type="scientific">Haemonchus contortus</name>
    <name type="common">Barber pole worm</name>
    <dbReference type="NCBI Taxonomy" id="6289"/>
    <lineage>
        <taxon>Eukaryota</taxon>
        <taxon>Metazoa</taxon>
        <taxon>Ecdysozoa</taxon>
        <taxon>Nematoda</taxon>
        <taxon>Chromadorea</taxon>
        <taxon>Rhabditida</taxon>
        <taxon>Rhabditina</taxon>
        <taxon>Rhabditomorpha</taxon>
        <taxon>Strongyloidea</taxon>
        <taxon>Trichostrongylidae</taxon>
        <taxon>Haemonchus</taxon>
    </lineage>
</organism>
<reference evidence="2" key="1">
    <citation type="submission" date="2020-12" db="UniProtKB">
        <authorList>
            <consortium name="WormBaseParasite"/>
        </authorList>
    </citation>
    <scope>IDENTIFICATION</scope>
    <source>
        <strain evidence="2">MHco3</strain>
    </source>
</reference>
<sequence>MAICASKARTLASEACVEDLTMRTKKIKYDPSGLIETKRHRSLYSKLEMNGSLEHATVDASAAKQNPKNSINWDHFAFLARDWEGSVIYNIDEEYNRLAKHLHGSPRKAESLQVAERQLFSETLELIGQRGTTRAAGNCQQTSKLAKLCREAIKDDLKEKRAVLMDEATKPERSIRSARRSFANYETKMTSLHRPDGTVTAPRREMEMVIYYFFSDLSASHVLPTILDETDISILRFFLP</sequence>
<name>A0A7I4YLH6_HAECO</name>
<evidence type="ECO:0000313" key="1">
    <source>
        <dbReference type="Proteomes" id="UP000025227"/>
    </source>
</evidence>
<protein>
    <submittedName>
        <fullName evidence="2">Uncharacterized protein</fullName>
    </submittedName>
</protein>
<dbReference type="WBParaSite" id="HCON_00116350-00001">
    <property type="protein sequence ID" value="HCON_00116350-00001"/>
    <property type="gene ID" value="HCON_00116350"/>
</dbReference>